<dbReference type="RefSeq" id="WP_133034910.1">
    <property type="nucleotide sequence ID" value="NZ_BAABEI010000004.1"/>
</dbReference>
<dbReference type="InterPro" id="IPR001453">
    <property type="entry name" value="MoaB/Mog_dom"/>
</dbReference>
<dbReference type="Gene3D" id="3.40.980.10">
    <property type="entry name" value="MoaB/Mog-like domain"/>
    <property type="match status" value="1"/>
</dbReference>
<dbReference type="Pfam" id="PF03454">
    <property type="entry name" value="MoeA_C"/>
    <property type="match status" value="1"/>
</dbReference>
<dbReference type="Proteomes" id="UP000295351">
    <property type="component" value="Unassembled WGS sequence"/>
</dbReference>
<dbReference type="SUPFAM" id="SSF63882">
    <property type="entry name" value="MoeA N-terminal region -like"/>
    <property type="match status" value="1"/>
</dbReference>
<dbReference type="GO" id="GO:0006777">
    <property type="term" value="P:Mo-molybdopterin cofactor biosynthetic process"/>
    <property type="evidence" value="ECO:0007669"/>
    <property type="project" value="UniProtKB-UniRule"/>
</dbReference>
<dbReference type="InterPro" id="IPR008284">
    <property type="entry name" value="MoCF_biosynth_CS"/>
</dbReference>
<dbReference type="GO" id="GO:0005829">
    <property type="term" value="C:cytosol"/>
    <property type="evidence" value="ECO:0007669"/>
    <property type="project" value="TreeGrafter"/>
</dbReference>
<dbReference type="Gene3D" id="2.40.340.10">
    <property type="entry name" value="MoeA, C-terminal, domain IV"/>
    <property type="match status" value="1"/>
</dbReference>
<dbReference type="InterPro" id="IPR038987">
    <property type="entry name" value="MoeA-like"/>
</dbReference>
<keyword evidence="14" id="KW-1185">Reference proteome</keyword>
<dbReference type="Gene3D" id="3.90.105.10">
    <property type="entry name" value="Molybdopterin biosynthesis moea protein, domain 2"/>
    <property type="match status" value="1"/>
</dbReference>
<evidence type="ECO:0000256" key="3">
    <source>
        <dbReference type="ARBA" id="ARBA00005046"/>
    </source>
</evidence>
<dbReference type="InterPro" id="IPR005110">
    <property type="entry name" value="MoeA_linker/N"/>
</dbReference>
<dbReference type="PANTHER" id="PTHR10192:SF5">
    <property type="entry name" value="GEPHYRIN"/>
    <property type="match status" value="1"/>
</dbReference>
<evidence type="ECO:0000256" key="1">
    <source>
        <dbReference type="ARBA" id="ARBA00001946"/>
    </source>
</evidence>
<keyword evidence="8 11" id="KW-0460">Magnesium</keyword>
<evidence type="ECO:0000256" key="10">
    <source>
        <dbReference type="ARBA" id="ARBA00047317"/>
    </source>
</evidence>
<feature type="domain" description="MoaB/Mog" evidence="12">
    <location>
        <begin position="185"/>
        <end position="321"/>
    </location>
</feature>
<evidence type="ECO:0000313" key="13">
    <source>
        <dbReference type="EMBL" id="TCN43756.1"/>
    </source>
</evidence>
<dbReference type="Gene3D" id="2.170.190.11">
    <property type="entry name" value="Molybdopterin biosynthesis moea protein, domain 3"/>
    <property type="match status" value="1"/>
</dbReference>
<dbReference type="SUPFAM" id="SSF53218">
    <property type="entry name" value="Molybdenum cofactor biosynthesis proteins"/>
    <property type="match status" value="1"/>
</dbReference>
<organism evidence="13 14">
    <name type="scientific">Shinella granuli</name>
    <dbReference type="NCBI Taxonomy" id="323621"/>
    <lineage>
        <taxon>Bacteria</taxon>
        <taxon>Pseudomonadati</taxon>
        <taxon>Pseudomonadota</taxon>
        <taxon>Alphaproteobacteria</taxon>
        <taxon>Hyphomicrobiales</taxon>
        <taxon>Rhizobiaceae</taxon>
        <taxon>Shinella</taxon>
    </lineage>
</organism>
<dbReference type="GO" id="GO:0061599">
    <property type="term" value="F:molybdopterin molybdotransferase activity"/>
    <property type="evidence" value="ECO:0007669"/>
    <property type="project" value="UniProtKB-UniRule"/>
</dbReference>
<protein>
    <recommendedName>
        <fullName evidence="11">Molybdopterin molybdenumtransferase</fullName>
        <ecNumber evidence="11">2.10.1.1</ecNumber>
    </recommendedName>
</protein>
<evidence type="ECO:0000256" key="5">
    <source>
        <dbReference type="ARBA" id="ARBA00022505"/>
    </source>
</evidence>
<dbReference type="SMART" id="SM00852">
    <property type="entry name" value="MoCF_biosynth"/>
    <property type="match status" value="1"/>
</dbReference>
<evidence type="ECO:0000256" key="2">
    <source>
        <dbReference type="ARBA" id="ARBA00002901"/>
    </source>
</evidence>
<comment type="pathway">
    <text evidence="3 11">Cofactor biosynthesis; molybdopterin biosynthesis.</text>
</comment>
<reference evidence="13 14" key="1">
    <citation type="submission" date="2019-03" db="EMBL/GenBank/DDBJ databases">
        <title>Genomic Encyclopedia of Type Strains, Phase IV (KMG-IV): sequencing the most valuable type-strain genomes for metagenomic binning, comparative biology and taxonomic classification.</title>
        <authorList>
            <person name="Goeker M."/>
        </authorList>
    </citation>
    <scope>NUCLEOTIDE SEQUENCE [LARGE SCALE GENOMIC DNA]</scope>
    <source>
        <strain evidence="13 14">DSM 18401</strain>
    </source>
</reference>
<dbReference type="InterPro" id="IPR036425">
    <property type="entry name" value="MoaB/Mog-like_dom_sf"/>
</dbReference>
<keyword evidence="7 11" id="KW-0479">Metal-binding</keyword>
<evidence type="ECO:0000256" key="11">
    <source>
        <dbReference type="RuleBase" id="RU365090"/>
    </source>
</evidence>
<accession>A0A4R2CRT8</accession>
<evidence type="ECO:0000313" key="14">
    <source>
        <dbReference type="Proteomes" id="UP000295351"/>
    </source>
</evidence>
<dbReference type="FunFam" id="3.40.980.10:FF:000004">
    <property type="entry name" value="Molybdopterin molybdenumtransferase"/>
    <property type="match status" value="1"/>
</dbReference>
<dbReference type="NCBIfam" id="NF045515">
    <property type="entry name" value="Glp_gephyrin"/>
    <property type="match status" value="1"/>
</dbReference>
<dbReference type="CDD" id="cd00887">
    <property type="entry name" value="MoeA"/>
    <property type="match status" value="1"/>
</dbReference>
<name>A0A4R2CRT8_SHIGR</name>
<sequence length="411" mass="42050">MGIEKPFGKSAITVDEARGMITSAIRPVAVETIGLQEALGRVSAAAVKALTTSPPFDVSAMDGYAVRADDVPASGIALPLAGASKAGLAAVPTLSHGTCMRIFTGAPVPAGADAIVIQEDVESDGERIVFRTAAQRGLFIRKAGLNFAEGAEVVAAGRVLTARDIGLLAASGHDSILVHRRPRVAVLSTGDELVASGTGIGPGRIFDANRPALLALVRAWGGEASDLGIAGDDDAAITAALQGLDADLLLITGGASVGDHDRVRPTLQALGLSFEFWKIRMRPGKPLMFGTLGDMPVLGLPGNSVSALVCAVLFLEPAIGALAGHDASGPRFENARLVSPIGKTGERDDYLRATVSLDDGALLVEAFSEQDSSMLAVLASANALLFRPAGAAPAVAGETVKVVRLDTLPGF</sequence>
<evidence type="ECO:0000256" key="8">
    <source>
        <dbReference type="ARBA" id="ARBA00022842"/>
    </source>
</evidence>
<dbReference type="AlphaFoldDB" id="A0A4R2CRT8"/>
<dbReference type="UniPathway" id="UPA00344"/>
<evidence type="ECO:0000259" key="12">
    <source>
        <dbReference type="SMART" id="SM00852"/>
    </source>
</evidence>
<dbReference type="PANTHER" id="PTHR10192">
    <property type="entry name" value="MOLYBDOPTERIN BIOSYNTHESIS PROTEIN"/>
    <property type="match status" value="1"/>
</dbReference>
<dbReference type="Pfam" id="PF03453">
    <property type="entry name" value="MoeA_N"/>
    <property type="match status" value="1"/>
</dbReference>
<dbReference type="SUPFAM" id="SSF63867">
    <property type="entry name" value="MoeA C-terminal domain-like"/>
    <property type="match status" value="1"/>
</dbReference>
<gene>
    <name evidence="13" type="ORF">EV665_109141</name>
</gene>
<comment type="cofactor">
    <cofactor evidence="1 11">
        <name>Mg(2+)</name>
        <dbReference type="ChEBI" id="CHEBI:18420"/>
    </cofactor>
</comment>
<keyword evidence="9 11" id="KW-0501">Molybdenum cofactor biosynthesis</keyword>
<evidence type="ECO:0000256" key="6">
    <source>
        <dbReference type="ARBA" id="ARBA00022679"/>
    </source>
</evidence>
<comment type="caution">
    <text evidence="13">The sequence shown here is derived from an EMBL/GenBank/DDBJ whole genome shotgun (WGS) entry which is preliminary data.</text>
</comment>
<dbReference type="InterPro" id="IPR005111">
    <property type="entry name" value="MoeA_C_domain_IV"/>
</dbReference>
<comment type="catalytic activity">
    <reaction evidence="10">
        <text>adenylyl-molybdopterin + molybdate = Mo-molybdopterin + AMP + H(+)</text>
        <dbReference type="Rhea" id="RHEA:35047"/>
        <dbReference type="ChEBI" id="CHEBI:15378"/>
        <dbReference type="ChEBI" id="CHEBI:36264"/>
        <dbReference type="ChEBI" id="CHEBI:62727"/>
        <dbReference type="ChEBI" id="CHEBI:71302"/>
        <dbReference type="ChEBI" id="CHEBI:456215"/>
        <dbReference type="EC" id="2.10.1.1"/>
    </reaction>
</comment>
<comment type="similarity">
    <text evidence="4 11">Belongs to the MoeA family.</text>
</comment>
<evidence type="ECO:0000256" key="4">
    <source>
        <dbReference type="ARBA" id="ARBA00010763"/>
    </source>
</evidence>
<dbReference type="PROSITE" id="PS01079">
    <property type="entry name" value="MOCF_BIOSYNTHESIS_2"/>
    <property type="match status" value="1"/>
</dbReference>
<proteinExistence type="inferred from homology"/>
<evidence type="ECO:0000256" key="7">
    <source>
        <dbReference type="ARBA" id="ARBA00022723"/>
    </source>
</evidence>
<dbReference type="EMBL" id="SLVX01000009">
    <property type="protein sequence ID" value="TCN43756.1"/>
    <property type="molecule type" value="Genomic_DNA"/>
</dbReference>
<dbReference type="EC" id="2.10.1.1" evidence="11"/>
<dbReference type="InterPro" id="IPR036135">
    <property type="entry name" value="MoeA_linker/N_sf"/>
</dbReference>
<keyword evidence="6 11" id="KW-0808">Transferase</keyword>
<dbReference type="InterPro" id="IPR036688">
    <property type="entry name" value="MoeA_C_domain_IV_sf"/>
</dbReference>
<evidence type="ECO:0000256" key="9">
    <source>
        <dbReference type="ARBA" id="ARBA00023150"/>
    </source>
</evidence>
<dbReference type="Pfam" id="PF00994">
    <property type="entry name" value="MoCF_biosynth"/>
    <property type="match status" value="1"/>
</dbReference>
<comment type="function">
    <text evidence="2 11">Catalyzes the insertion of molybdate into adenylated molybdopterin with the concomitant release of AMP.</text>
</comment>
<dbReference type="GO" id="GO:0046872">
    <property type="term" value="F:metal ion binding"/>
    <property type="evidence" value="ECO:0007669"/>
    <property type="project" value="UniProtKB-UniRule"/>
</dbReference>
<keyword evidence="5 11" id="KW-0500">Molybdenum</keyword>